<name>A0A8T0B5K0_SILME</name>
<gene>
    <name evidence="1" type="ORF">HF521_002284</name>
</gene>
<reference evidence="1" key="1">
    <citation type="submission" date="2020-08" db="EMBL/GenBank/DDBJ databases">
        <title>Chromosome-level assembly of Southern catfish (Silurus meridionalis) provides insights into visual adaptation to the nocturnal and benthic lifestyles.</title>
        <authorList>
            <person name="Zhang Y."/>
            <person name="Wang D."/>
            <person name="Peng Z."/>
        </authorList>
    </citation>
    <scope>NUCLEOTIDE SEQUENCE</scope>
    <source>
        <strain evidence="1">SWU-2019-XX</strain>
        <tissue evidence="1">Muscle</tissue>
    </source>
</reference>
<organism evidence="1 2">
    <name type="scientific">Silurus meridionalis</name>
    <name type="common">Southern catfish</name>
    <name type="synonym">Silurus soldatovi meridionalis</name>
    <dbReference type="NCBI Taxonomy" id="175797"/>
    <lineage>
        <taxon>Eukaryota</taxon>
        <taxon>Metazoa</taxon>
        <taxon>Chordata</taxon>
        <taxon>Craniata</taxon>
        <taxon>Vertebrata</taxon>
        <taxon>Euteleostomi</taxon>
        <taxon>Actinopterygii</taxon>
        <taxon>Neopterygii</taxon>
        <taxon>Teleostei</taxon>
        <taxon>Ostariophysi</taxon>
        <taxon>Siluriformes</taxon>
        <taxon>Siluridae</taxon>
        <taxon>Silurus</taxon>
    </lineage>
</organism>
<sequence length="108" mass="12153">ASYSVRRVVKKSKRRYGRKLESQFQHGGSRSLWQGLRTITDYRTPSSRMVNADASLADELNARFKAADNHANGASGTNSVHAERAGEVNTFTTSEHDVRRAFKRVNTR</sequence>
<dbReference type="EMBL" id="JABFDY010000011">
    <property type="protein sequence ID" value="KAF7701119.1"/>
    <property type="molecule type" value="Genomic_DNA"/>
</dbReference>
<protein>
    <submittedName>
        <fullName evidence="1">Uncharacterized protein</fullName>
    </submittedName>
</protein>
<dbReference type="Proteomes" id="UP000606274">
    <property type="component" value="Unassembled WGS sequence"/>
</dbReference>
<evidence type="ECO:0000313" key="1">
    <source>
        <dbReference type="EMBL" id="KAF7701119.1"/>
    </source>
</evidence>
<keyword evidence="2" id="KW-1185">Reference proteome</keyword>
<proteinExistence type="predicted"/>
<comment type="caution">
    <text evidence="1">The sequence shown here is derived from an EMBL/GenBank/DDBJ whole genome shotgun (WGS) entry which is preliminary data.</text>
</comment>
<accession>A0A8T0B5K0</accession>
<evidence type="ECO:0000313" key="2">
    <source>
        <dbReference type="Proteomes" id="UP000606274"/>
    </source>
</evidence>
<feature type="non-terminal residue" evidence="1">
    <location>
        <position position="1"/>
    </location>
</feature>
<dbReference type="AlphaFoldDB" id="A0A8T0B5K0"/>